<accession>A0A8S1PFY9</accession>
<gene>
    <name evidence="7" type="ORF">PSON_ATCC_30995.1.T0760102</name>
</gene>
<dbReference type="OrthoDB" id="416777at2759"/>
<dbReference type="PANTHER" id="PTHR21314">
    <property type="entry name" value="QUEUOSINE 5'-PHOSPHATE N-GLYCOSYLASE_HYDROLASE-RELATED"/>
    <property type="match status" value="1"/>
</dbReference>
<comment type="catalytic activity">
    <reaction evidence="5 6">
        <text>queuosine 5'-phosphate + H2O = queuine + D-ribose 5-phosphate</text>
        <dbReference type="Rhea" id="RHEA:75387"/>
        <dbReference type="ChEBI" id="CHEBI:15377"/>
        <dbReference type="ChEBI" id="CHEBI:17433"/>
        <dbReference type="ChEBI" id="CHEBI:78346"/>
        <dbReference type="ChEBI" id="CHEBI:194371"/>
    </reaction>
    <physiologicalReaction direction="left-to-right" evidence="5 6">
        <dbReference type="Rhea" id="RHEA:75388"/>
    </physiologicalReaction>
</comment>
<dbReference type="EMBL" id="CAJJDN010000076">
    <property type="protein sequence ID" value="CAD8101643.1"/>
    <property type="molecule type" value="Genomic_DNA"/>
</dbReference>
<evidence type="ECO:0000256" key="3">
    <source>
        <dbReference type="ARBA" id="ARBA00035306"/>
    </source>
</evidence>
<dbReference type="GO" id="GO:0016787">
    <property type="term" value="F:hydrolase activity"/>
    <property type="evidence" value="ECO:0007669"/>
    <property type="project" value="UniProtKB-KW"/>
</dbReference>
<dbReference type="GO" id="GO:0006400">
    <property type="term" value="P:tRNA modification"/>
    <property type="evidence" value="ECO:0007669"/>
    <property type="project" value="TreeGrafter"/>
</dbReference>
<comment type="similarity">
    <text evidence="2 6">Belongs to the QNG1 protein family.</text>
</comment>
<dbReference type="PANTHER" id="PTHR21314:SF0">
    <property type="entry name" value="QUEUOSINE 5'-PHOSPHATE N-GLYCOSYLASE_HYDROLASE"/>
    <property type="match status" value="1"/>
</dbReference>
<comment type="function">
    <text evidence="6">Catalyzes the hydrolysis of queuosine 5'-phosphate, releasing the nucleobase queuine (q). Is required for salvage of queuine from exogenous queuosine (Q) that is imported and then converted to queuosine 5'-phosphate intracellularly.</text>
</comment>
<proteinExistence type="inferred from homology"/>
<organism evidence="7 8">
    <name type="scientific">Paramecium sonneborni</name>
    <dbReference type="NCBI Taxonomy" id="65129"/>
    <lineage>
        <taxon>Eukaryota</taxon>
        <taxon>Sar</taxon>
        <taxon>Alveolata</taxon>
        <taxon>Ciliophora</taxon>
        <taxon>Intramacronucleata</taxon>
        <taxon>Oligohymenophorea</taxon>
        <taxon>Peniculida</taxon>
        <taxon>Parameciidae</taxon>
        <taxon>Paramecium</taxon>
    </lineage>
</organism>
<reference evidence="7" key="1">
    <citation type="submission" date="2021-01" db="EMBL/GenBank/DDBJ databases">
        <authorList>
            <consortium name="Genoscope - CEA"/>
            <person name="William W."/>
        </authorList>
    </citation>
    <scope>NUCLEOTIDE SEQUENCE</scope>
</reference>
<keyword evidence="1 6" id="KW-0378">Hydrolase</keyword>
<sequence length="310" mass="36697">MSLVRNSCQFVSENSKHVKINKDELQKQVNEWFINNKHKYKEFDEYECHLGGDEEQIVNFLFILDSLNFCFWPQKDYEYENLSSAIKECFQKCPELFKAESILKMTFEEFQKLLFPNFPDFPLITERYRLLKHASEVLVTFFEGEFVNVIKAAKNSASKLLSILTTQFLGFQDHAIYQGRQIFFYKRSQILIGDIYAALKGEGLGKFNDIEILTMFPDYRVPQILNQLKVLEYDEDLQNKIKNQIEIAHGCEYEIEIRASSVIAVELIKEEFEKLGQKLKSIEIDWILWQMGEEQRFDIVPHHKTLSIYY</sequence>
<dbReference type="InterPro" id="IPR019438">
    <property type="entry name" value="Q_salvage"/>
</dbReference>
<dbReference type="EC" id="3.2.2.-" evidence="6"/>
<keyword evidence="8" id="KW-1185">Reference proteome</keyword>
<dbReference type="Proteomes" id="UP000692954">
    <property type="component" value="Unassembled WGS sequence"/>
</dbReference>
<evidence type="ECO:0000256" key="6">
    <source>
        <dbReference type="RuleBase" id="RU365002"/>
    </source>
</evidence>
<comment type="caution">
    <text evidence="7">The sequence shown here is derived from an EMBL/GenBank/DDBJ whole genome shotgun (WGS) entry which is preliminary data.</text>
</comment>
<dbReference type="AlphaFoldDB" id="A0A8S1PFY9"/>
<evidence type="ECO:0000313" key="7">
    <source>
        <dbReference type="EMBL" id="CAD8101643.1"/>
    </source>
</evidence>
<dbReference type="Pfam" id="PF10343">
    <property type="entry name" value="Q_salvage"/>
    <property type="match status" value="1"/>
</dbReference>
<evidence type="ECO:0000256" key="2">
    <source>
        <dbReference type="ARBA" id="ARBA00035119"/>
    </source>
</evidence>
<protein>
    <recommendedName>
        <fullName evidence="3 6">Queuosine 5'-phosphate N-glycosylase/hydrolase</fullName>
        <ecNumber evidence="6">3.2.2.-</ecNumber>
    </recommendedName>
    <alternativeName>
        <fullName evidence="4 6">Queuosine-nucleotide N-glycosylase/hydrolase</fullName>
    </alternativeName>
</protein>
<name>A0A8S1PFY9_9CILI</name>
<evidence type="ECO:0000256" key="5">
    <source>
        <dbReference type="ARBA" id="ARBA00048204"/>
    </source>
</evidence>
<evidence type="ECO:0000256" key="1">
    <source>
        <dbReference type="ARBA" id="ARBA00022801"/>
    </source>
</evidence>
<evidence type="ECO:0000313" key="8">
    <source>
        <dbReference type="Proteomes" id="UP000692954"/>
    </source>
</evidence>
<evidence type="ECO:0000256" key="4">
    <source>
        <dbReference type="ARBA" id="ARBA00035393"/>
    </source>
</evidence>